<evidence type="ECO:0000256" key="5">
    <source>
        <dbReference type="ARBA" id="ARBA00022949"/>
    </source>
</evidence>
<protein>
    <recommendedName>
        <fullName evidence="8">Claudin</fullName>
    </recommendedName>
</protein>
<keyword evidence="2 8" id="KW-0796">Tight junction</keyword>
<keyword evidence="4 8" id="KW-0812">Transmembrane</keyword>
<evidence type="ECO:0000256" key="2">
    <source>
        <dbReference type="ARBA" id="ARBA00022427"/>
    </source>
</evidence>
<keyword evidence="7 8" id="KW-0472">Membrane</keyword>
<organism evidence="10">
    <name type="scientific">Hypsiglena sp. JMG-2014</name>
    <dbReference type="NCBI Taxonomy" id="1550645"/>
    <lineage>
        <taxon>Eukaryota</taxon>
        <taxon>Metazoa</taxon>
        <taxon>Chordata</taxon>
        <taxon>Craniata</taxon>
        <taxon>Vertebrata</taxon>
        <taxon>Euteleostomi</taxon>
        <taxon>Lepidosauria</taxon>
        <taxon>Squamata</taxon>
        <taxon>Bifurcata</taxon>
        <taxon>Unidentata</taxon>
        <taxon>Episquamata</taxon>
        <taxon>Toxicofera</taxon>
        <taxon>Serpentes</taxon>
        <taxon>Colubroidea</taxon>
        <taxon>Dipsadidae</taxon>
        <taxon>Hypsiglena</taxon>
    </lineage>
</organism>
<keyword evidence="9" id="KW-0732">Signal</keyword>
<feature type="signal peptide" evidence="9">
    <location>
        <begin position="1"/>
        <end position="24"/>
    </location>
</feature>
<comment type="subcellular location">
    <subcellularLocation>
        <location evidence="8">Cell junction</location>
        <location evidence="8">Tight junction</location>
    </subcellularLocation>
    <subcellularLocation>
        <location evidence="8">Cell membrane</location>
        <topology evidence="8">Multi-pass membrane protein</topology>
    </subcellularLocation>
</comment>
<evidence type="ECO:0000256" key="8">
    <source>
        <dbReference type="RuleBase" id="RU060637"/>
    </source>
</evidence>
<evidence type="ECO:0000256" key="7">
    <source>
        <dbReference type="ARBA" id="ARBA00023136"/>
    </source>
</evidence>
<evidence type="ECO:0000256" key="6">
    <source>
        <dbReference type="ARBA" id="ARBA00022989"/>
    </source>
</evidence>
<keyword evidence="6 8" id="KW-1133">Transmembrane helix</keyword>
<dbReference type="FunFam" id="1.20.140.150:FF:000001">
    <property type="entry name" value="Claudin"/>
    <property type="match status" value="1"/>
</dbReference>
<dbReference type="PRINTS" id="PR01077">
    <property type="entry name" value="CLAUDIN"/>
</dbReference>
<sequence length="214" mass="22725">MANSGLQLLGFVLALLGLIANLTATILPQWRVSSFADGSIITAQSYYLGLWMECVWQSTGQLQCKVYDSILSLGAAIQATRALMVISIVLGVVALGIATMGMKCTRCGDDNKTTKARIAMTGGIVFLVAGLCSLVACSWSAHQIIQDFYNILSPINKRYEFGPAIFIGWAGAALSLLGGGMLACSCPGDDGGYKKRQYPAGKPISKPPSSREYV</sequence>
<evidence type="ECO:0000256" key="3">
    <source>
        <dbReference type="ARBA" id="ARBA00022475"/>
    </source>
</evidence>
<comment type="function">
    <text evidence="8">Claudins function as major constituents of the tight junction complexes that regulate the permeability of epithelia.</text>
</comment>
<name>A0A098M143_9SAUR</name>
<keyword evidence="3 8" id="KW-1003">Cell membrane</keyword>
<dbReference type="EMBL" id="GBSI01000562">
    <property type="protein sequence ID" value="JAC95934.1"/>
    <property type="molecule type" value="Transcribed_RNA"/>
</dbReference>
<evidence type="ECO:0000256" key="4">
    <source>
        <dbReference type="ARBA" id="ARBA00022692"/>
    </source>
</evidence>
<evidence type="ECO:0000256" key="9">
    <source>
        <dbReference type="SAM" id="SignalP"/>
    </source>
</evidence>
<feature type="chain" id="PRO_5001945570" description="Claudin" evidence="9">
    <location>
        <begin position="25"/>
        <end position="214"/>
    </location>
</feature>
<dbReference type="InterPro" id="IPR004031">
    <property type="entry name" value="PMP22/EMP/MP20/Claudin"/>
</dbReference>
<dbReference type="Gene3D" id="1.20.140.150">
    <property type="match status" value="1"/>
</dbReference>
<dbReference type="InterPro" id="IPR017974">
    <property type="entry name" value="Claudin_CS"/>
</dbReference>
<proteinExistence type="inferred from homology"/>
<feature type="transmembrane region" description="Helical" evidence="8">
    <location>
        <begin position="75"/>
        <end position="97"/>
    </location>
</feature>
<dbReference type="GO" id="GO:0005198">
    <property type="term" value="F:structural molecule activity"/>
    <property type="evidence" value="ECO:0007669"/>
    <property type="project" value="InterPro"/>
</dbReference>
<dbReference type="Pfam" id="PF00822">
    <property type="entry name" value="PMP22_Claudin"/>
    <property type="match status" value="1"/>
</dbReference>
<dbReference type="GO" id="GO:0005923">
    <property type="term" value="C:bicellular tight junction"/>
    <property type="evidence" value="ECO:0007669"/>
    <property type="project" value="UniProtKB-SubCell"/>
</dbReference>
<reference evidence="10" key="1">
    <citation type="submission" date="2014-09" db="EMBL/GenBank/DDBJ databases">
        <title>RNA-seq and high-definition mass spectrometry reveal the complex and divergent venoms of two rear-fanged colubrid snakes.</title>
        <authorList>
            <person name="McGivern J.J."/>
            <person name="Wray K.P."/>
            <person name="Margres M.J."/>
            <person name="Couch M.E."/>
            <person name="Mackessy S.P."/>
            <person name="Rokyta D.R."/>
        </authorList>
    </citation>
    <scope>NUCLEOTIDE SEQUENCE</scope>
    <source>
        <tissue evidence="10">Venom gland</tissue>
    </source>
</reference>
<dbReference type="PANTHER" id="PTHR12002">
    <property type="entry name" value="CLAUDIN"/>
    <property type="match status" value="1"/>
</dbReference>
<comment type="caution">
    <text evidence="8">Lacks conserved residue(s) required for the propagation of feature annotation.</text>
</comment>
<dbReference type="InterPro" id="IPR006187">
    <property type="entry name" value="Claudin"/>
</dbReference>
<dbReference type="GO" id="GO:0005886">
    <property type="term" value="C:plasma membrane"/>
    <property type="evidence" value="ECO:0007669"/>
    <property type="project" value="UniProtKB-SubCell"/>
</dbReference>
<evidence type="ECO:0000313" key="10">
    <source>
        <dbReference type="EMBL" id="JAC95934.1"/>
    </source>
</evidence>
<feature type="transmembrane region" description="Helical" evidence="8">
    <location>
        <begin position="161"/>
        <end position="186"/>
    </location>
</feature>
<dbReference type="AlphaFoldDB" id="A0A098M143"/>
<feature type="transmembrane region" description="Helical" evidence="8">
    <location>
        <begin position="118"/>
        <end position="141"/>
    </location>
</feature>
<dbReference type="PROSITE" id="PS01346">
    <property type="entry name" value="CLAUDIN"/>
    <property type="match status" value="1"/>
</dbReference>
<comment type="similarity">
    <text evidence="1 8">Belongs to the claudin family.</text>
</comment>
<keyword evidence="5 8" id="KW-0965">Cell junction</keyword>
<accession>A0A098M143</accession>
<evidence type="ECO:0000256" key="1">
    <source>
        <dbReference type="ARBA" id="ARBA00008295"/>
    </source>
</evidence>